<dbReference type="SUPFAM" id="SSF47323">
    <property type="entry name" value="Anticodon-binding domain of a subclass of class I aminoacyl-tRNA synthetases"/>
    <property type="match status" value="1"/>
</dbReference>
<protein>
    <recommendedName>
        <fullName evidence="8">Arginine--tRNA ligase</fullName>
        <ecNumber evidence="8">6.1.1.19</ecNumber>
    </recommendedName>
    <alternativeName>
        <fullName evidence="8">Arginyl-tRNA synthetase</fullName>
        <shortName evidence="8">ArgRS</shortName>
    </alternativeName>
</protein>
<comment type="similarity">
    <text evidence="1 8 9">Belongs to the class-I aminoacyl-tRNA synthetase family.</text>
</comment>
<evidence type="ECO:0000256" key="8">
    <source>
        <dbReference type="HAMAP-Rule" id="MF_00123"/>
    </source>
</evidence>
<name>A0ABM9C1Y2_9BACL</name>
<organism evidence="12 13">
    <name type="scientific">Paenibacillus plantiphilus</name>
    <dbReference type="NCBI Taxonomy" id="2905650"/>
    <lineage>
        <taxon>Bacteria</taxon>
        <taxon>Bacillati</taxon>
        <taxon>Bacillota</taxon>
        <taxon>Bacilli</taxon>
        <taxon>Bacillales</taxon>
        <taxon>Paenibacillaceae</taxon>
        <taxon>Paenibacillus</taxon>
    </lineage>
</organism>
<dbReference type="GO" id="GO:0004814">
    <property type="term" value="F:arginine-tRNA ligase activity"/>
    <property type="evidence" value="ECO:0007669"/>
    <property type="project" value="UniProtKB-EC"/>
</dbReference>
<comment type="caution">
    <text evidence="12">The sequence shown here is derived from an EMBL/GenBank/DDBJ whole genome shotgun (WGS) entry which is preliminary data.</text>
</comment>
<dbReference type="InterPro" id="IPR014729">
    <property type="entry name" value="Rossmann-like_a/b/a_fold"/>
</dbReference>
<dbReference type="PANTHER" id="PTHR11956:SF5">
    <property type="entry name" value="ARGININE--TRNA LIGASE, CYTOPLASMIC"/>
    <property type="match status" value="1"/>
</dbReference>
<dbReference type="EC" id="6.1.1.19" evidence="8"/>
<dbReference type="InterPro" id="IPR005148">
    <property type="entry name" value="Arg-tRNA-synth_N"/>
</dbReference>
<dbReference type="InterPro" id="IPR001278">
    <property type="entry name" value="Arg-tRNA-ligase"/>
</dbReference>
<dbReference type="InterPro" id="IPR036695">
    <property type="entry name" value="Arg-tRNA-synth_N_sf"/>
</dbReference>
<keyword evidence="2 8" id="KW-0436">Ligase</keyword>
<dbReference type="Gene3D" id="3.40.50.620">
    <property type="entry name" value="HUPs"/>
    <property type="match status" value="1"/>
</dbReference>
<keyword evidence="3 8" id="KW-0547">Nucleotide-binding</keyword>
<dbReference type="InterPro" id="IPR008909">
    <property type="entry name" value="DALR_anticod-bd"/>
</dbReference>
<dbReference type="SMART" id="SM00836">
    <property type="entry name" value="DALR_1"/>
    <property type="match status" value="1"/>
</dbReference>
<evidence type="ECO:0000256" key="3">
    <source>
        <dbReference type="ARBA" id="ARBA00022741"/>
    </source>
</evidence>
<dbReference type="HAMAP" id="MF_00123">
    <property type="entry name" value="Arg_tRNA_synth"/>
    <property type="match status" value="1"/>
</dbReference>
<gene>
    <name evidence="12" type="primary">argS_1</name>
    <name evidence="8" type="synonym">argS</name>
    <name evidence="12" type="ORF">PAECIP111893_01332</name>
</gene>
<dbReference type="Pfam" id="PF03485">
    <property type="entry name" value="Arg_tRNA_synt_N"/>
    <property type="match status" value="1"/>
</dbReference>
<dbReference type="Gene3D" id="1.10.730.10">
    <property type="entry name" value="Isoleucyl-tRNA Synthetase, Domain 1"/>
    <property type="match status" value="1"/>
</dbReference>
<dbReference type="SUPFAM" id="SSF55190">
    <property type="entry name" value="Arginyl-tRNA synthetase (ArgRS), N-terminal 'additional' domain"/>
    <property type="match status" value="1"/>
</dbReference>
<evidence type="ECO:0000256" key="4">
    <source>
        <dbReference type="ARBA" id="ARBA00022840"/>
    </source>
</evidence>
<dbReference type="InterPro" id="IPR009080">
    <property type="entry name" value="tRNAsynth_Ia_anticodon-bd"/>
</dbReference>
<evidence type="ECO:0000256" key="1">
    <source>
        <dbReference type="ARBA" id="ARBA00005594"/>
    </source>
</evidence>
<dbReference type="SUPFAM" id="SSF52374">
    <property type="entry name" value="Nucleotidylyl transferase"/>
    <property type="match status" value="1"/>
</dbReference>
<keyword evidence="5 8" id="KW-0648">Protein biosynthesis</keyword>
<evidence type="ECO:0000256" key="6">
    <source>
        <dbReference type="ARBA" id="ARBA00023146"/>
    </source>
</evidence>
<comment type="catalytic activity">
    <reaction evidence="7 8">
        <text>tRNA(Arg) + L-arginine + ATP = L-arginyl-tRNA(Arg) + AMP + diphosphate</text>
        <dbReference type="Rhea" id="RHEA:20301"/>
        <dbReference type="Rhea" id="RHEA-COMP:9658"/>
        <dbReference type="Rhea" id="RHEA-COMP:9673"/>
        <dbReference type="ChEBI" id="CHEBI:30616"/>
        <dbReference type="ChEBI" id="CHEBI:32682"/>
        <dbReference type="ChEBI" id="CHEBI:33019"/>
        <dbReference type="ChEBI" id="CHEBI:78442"/>
        <dbReference type="ChEBI" id="CHEBI:78513"/>
        <dbReference type="ChEBI" id="CHEBI:456215"/>
        <dbReference type="EC" id="6.1.1.19"/>
    </reaction>
</comment>
<evidence type="ECO:0000259" key="11">
    <source>
        <dbReference type="SMART" id="SM01016"/>
    </source>
</evidence>
<evidence type="ECO:0000256" key="5">
    <source>
        <dbReference type="ARBA" id="ARBA00022917"/>
    </source>
</evidence>
<dbReference type="CDD" id="cd00671">
    <property type="entry name" value="ArgRS_core"/>
    <property type="match status" value="1"/>
</dbReference>
<keyword evidence="13" id="KW-1185">Reference proteome</keyword>
<evidence type="ECO:0000259" key="10">
    <source>
        <dbReference type="SMART" id="SM00836"/>
    </source>
</evidence>
<feature type="domain" description="Arginyl tRNA synthetase N-terminal" evidence="11">
    <location>
        <begin position="11"/>
        <end position="85"/>
    </location>
</feature>
<keyword evidence="4 8" id="KW-0067">ATP-binding</keyword>
<dbReference type="Pfam" id="PF00750">
    <property type="entry name" value="tRNA-synt_1d"/>
    <property type="match status" value="1"/>
</dbReference>
<keyword evidence="8" id="KW-0963">Cytoplasm</keyword>
<evidence type="ECO:0000256" key="7">
    <source>
        <dbReference type="ARBA" id="ARBA00049339"/>
    </source>
</evidence>
<dbReference type="Proteomes" id="UP000838686">
    <property type="component" value="Unassembled WGS sequence"/>
</dbReference>
<dbReference type="Pfam" id="PF05746">
    <property type="entry name" value="DALR_1"/>
    <property type="match status" value="1"/>
</dbReference>
<feature type="domain" description="DALR anticodon binding" evidence="10">
    <location>
        <begin position="449"/>
        <end position="568"/>
    </location>
</feature>
<reference evidence="12" key="1">
    <citation type="submission" date="2022-01" db="EMBL/GenBank/DDBJ databases">
        <authorList>
            <person name="Criscuolo A."/>
        </authorList>
    </citation>
    <scope>NUCLEOTIDE SEQUENCE</scope>
    <source>
        <strain evidence="12">CIP111893</strain>
    </source>
</reference>
<accession>A0ABM9C1Y2</accession>
<keyword evidence="6 8" id="KW-0030">Aminoacyl-tRNA synthetase</keyword>
<dbReference type="EMBL" id="CAKMMF010000005">
    <property type="protein sequence ID" value="CAH1199361.1"/>
    <property type="molecule type" value="Genomic_DNA"/>
</dbReference>
<feature type="short sequence motif" description="'HIGH' region" evidence="8">
    <location>
        <begin position="121"/>
        <end position="131"/>
    </location>
</feature>
<comment type="subcellular location">
    <subcellularLocation>
        <location evidence="8">Cytoplasm</location>
    </subcellularLocation>
</comment>
<evidence type="ECO:0000256" key="2">
    <source>
        <dbReference type="ARBA" id="ARBA00022598"/>
    </source>
</evidence>
<dbReference type="InterPro" id="IPR035684">
    <property type="entry name" value="ArgRS_core"/>
</dbReference>
<sequence>MMTILLQWSVEQLQPYVTQTREEILAVLEVPPRPGLGDVAFPCYALAREWRKPPDAIAEELAARFNEGASGVSAQAAGPYLNLSFDPQQWAPKLLAAALAHDYGHSAVGQGQRVIIDMSSPNIAKPFGVGHLRSTMIGNALANLYRISGYEVVTVNHIGDWGTQFGKLMEAYKRWGNEEVLKEAPIRESLRLYVKFHEETEEDDTLEAEARRWFWRLENGDAEALRLWQYFVSVSLEEFERVYARLGVKFDHTLGESFYNDKMEAVVSQLRELELLEESDGAQVVRLDDEGVPPCLILKSDGTTIYPTRDLATALYRKTEMNGDLLLYVVGGEQKLHFQQVFHVLKRMGVGWSHQCRHIPFGLMKIDGRKMSTRKGQVVYLDEVLDEAVRKAEEIIEEKNAALDNRREVAEAVGIGAIVFGDLKHNRMLEVDFSLDEAIKFEGETGPYVQYTAARGYKLLKTGMDKGLAVDEILQDGVYLYSAAAWECLKMVAAYPAAIEEALRVHEPSVLARHLLEVSKSFNRFYNQDRVITESSEETLAKLGIVAAAVQVLRSGLQLLGVKSPQQI</sequence>
<dbReference type="NCBIfam" id="TIGR00456">
    <property type="entry name" value="argS"/>
    <property type="match status" value="1"/>
</dbReference>
<dbReference type="PRINTS" id="PR01038">
    <property type="entry name" value="TRNASYNTHARG"/>
</dbReference>
<comment type="subunit">
    <text evidence="8">Monomer.</text>
</comment>
<proteinExistence type="inferred from homology"/>
<evidence type="ECO:0000256" key="9">
    <source>
        <dbReference type="RuleBase" id="RU363038"/>
    </source>
</evidence>
<dbReference type="Gene3D" id="3.30.1360.70">
    <property type="entry name" value="Arginyl tRNA synthetase N-terminal domain"/>
    <property type="match status" value="1"/>
</dbReference>
<evidence type="ECO:0000313" key="12">
    <source>
        <dbReference type="EMBL" id="CAH1199361.1"/>
    </source>
</evidence>
<dbReference type="SMART" id="SM01016">
    <property type="entry name" value="Arg_tRNA_synt_N"/>
    <property type="match status" value="1"/>
</dbReference>
<evidence type="ECO:0000313" key="13">
    <source>
        <dbReference type="Proteomes" id="UP000838686"/>
    </source>
</evidence>
<dbReference type="PANTHER" id="PTHR11956">
    <property type="entry name" value="ARGINYL-TRNA SYNTHETASE"/>
    <property type="match status" value="1"/>
</dbReference>